<evidence type="ECO:0000256" key="5">
    <source>
        <dbReference type="SAM" id="MobiDB-lite"/>
    </source>
</evidence>
<evidence type="ECO:0000256" key="3">
    <source>
        <dbReference type="ARBA" id="ARBA00022989"/>
    </source>
</evidence>
<gene>
    <name evidence="8" type="ORF">FH972_022624</name>
</gene>
<feature type="region of interest" description="Disordered" evidence="5">
    <location>
        <begin position="621"/>
        <end position="675"/>
    </location>
</feature>
<dbReference type="InterPro" id="IPR027267">
    <property type="entry name" value="AH/BAR_dom_sf"/>
</dbReference>
<keyword evidence="4" id="KW-0472">Membrane</keyword>
<dbReference type="EMBL" id="VIBQ01000012">
    <property type="protein sequence ID" value="KAB8343030.1"/>
    <property type="molecule type" value="Genomic_DNA"/>
</dbReference>
<dbReference type="Pfam" id="PF00169">
    <property type="entry name" value="PH"/>
    <property type="match status" value="1"/>
</dbReference>
<dbReference type="InterPro" id="IPR001849">
    <property type="entry name" value="PH_domain"/>
</dbReference>
<dbReference type="InterPro" id="IPR004148">
    <property type="entry name" value="BAR_dom"/>
</dbReference>
<dbReference type="SMART" id="SM00233">
    <property type="entry name" value="PH"/>
    <property type="match status" value="1"/>
</dbReference>
<dbReference type="Pfam" id="PF16016">
    <property type="entry name" value="VASt"/>
    <property type="match status" value="1"/>
</dbReference>
<dbReference type="CDD" id="cd07609">
    <property type="entry name" value="BAR_SIP3_fungi"/>
    <property type="match status" value="1"/>
</dbReference>
<feature type="region of interest" description="Disordered" evidence="5">
    <location>
        <begin position="542"/>
        <end position="572"/>
    </location>
</feature>
<keyword evidence="2" id="KW-0812">Transmembrane</keyword>
<keyword evidence="3" id="KW-1133">Transmembrane helix</keyword>
<dbReference type="Pfam" id="PF16746">
    <property type="entry name" value="BAR_3"/>
    <property type="match status" value="1"/>
</dbReference>
<dbReference type="Gene3D" id="2.30.29.30">
    <property type="entry name" value="Pleckstrin-homology domain (PH domain)/Phosphotyrosine-binding domain (PTB)"/>
    <property type="match status" value="1"/>
</dbReference>
<evidence type="ECO:0000259" key="6">
    <source>
        <dbReference type="PROSITE" id="PS50003"/>
    </source>
</evidence>
<dbReference type="InterPro" id="IPR011993">
    <property type="entry name" value="PH-like_dom_sf"/>
</dbReference>
<dbReference type="PANTHER" id="PTHR14248">
    <property type="entry name" value="CYCLIN Y, ISOFORM A"/>
    <property type="match status" value="1"/>
</dbReference>
<evidence type="ECO:0000256" key="4">
    <source>
        <dbReference type="ARBA" id="ARBA00023136"/>
    </source>
</evidence>
<dbReference type="InterPro" id="IPR042067">
    <property type="entry name" value="Sip3_PH"/>
</dbReference>
<comment type="caution">
    <text evidence="8">The sequence shown here is derived from an EMBL/GenBank/DDBJ whole genome shotgun (WGS) entry which is preliminary data.</text>
</comment>
<keyword evidence="9" id="KW-1185">Reference proteome</keyword>
<dbReference type="SUPFAM" id="SSF50729">
    <property type="entry name" value="PH domain-like"/>
    <property type="match status" value="1"/>
</dbReference>
<evidence type="ECO:0000256" key="1">
    <source>
        <dbReference type="ARBA" id="ARBA00004370"/>
    </source>
</evidence>
<accession>A0A5N6KT41</accession>
<evidence type="ECO:0000259" key="7">
    <source>
        <dbReference type="PROSITE" id="PS51778"/>
    </source>
</evidence>
<dbReference type="Proteomes" id="UP000327013">
    <property type="component" value="Unassembled WGS sequence"/>
</dbReference>
<feature type="domain" description="VASt" evidence="7">
    <location>
        <begin position="911"/>
        <end position="1081"/>
    </location>
</feature>
<name>A0A5N6KT41_9ROSI</name>
<dbReference type="InterPro" id="IPR031968">
    <property type="entry name" value="VASt"/>
</dbReference>
<dbReference type="GO" id="GO:0005737">
    <property type="term" value="C:cytoplasm"/>
    <property type="evidence" value="ECO:0007669"/>
    <property type="project" value="InterPro"/>
</dbReference>
<proteinExistence type="predicted"/>
<feature type="compositionally biased region" description="Polar residues" evidence="5">
    <location>
        <begin position="638"/>
        <end position="651"/>
    </location>
</feature>
<reference evidence="8 9" key="1">
    <citation type="submission" date="2019-06" db="EMBL/GenBank/DDBJ databases">
        <title>A chromosomal-level reference genome of Carpinus fangiana (Coryloideae, Betulaceae).</title>
        <authorList>
            <person name="Yang X."/>
            <person name="Wang Z."/>
            <person name="Zhang L."/>
            <person name="Hao G."/>
            <person name="Liu J."/>
            <person name="Yang Y."/>
        </authorList>
    </citation>
    <scope>NUCLEOTIDE SEQUENCE [LARGE SCALE GENOMIC DNA]</scope>
    <source>
        <strain evidence="8">Cfa_2016G</strain>
        <tissue evidence="8">Leaf</tissue>
    </source>
</reference>
<dbReference type="InterPro" id="IPR039463">
    <property type="entry name" value="Sip3/Lam1_BAR"/>
</dbReference>
<organism evidence="8 9">
    <name type="scientific">Carpinus fangiana</name>
    <dbReference type="NCBI Taxonomy" id="176857"/>
    <lineage>
        <taxon>Eukaryota</taxon>
        <taxon>Viridiplantae</taxon>
        <taxon>Streptophyta</taxon>
        <taxon>Embryophyta</taxon>
        <taxon>Tracheophyta</taxon>
        <taxon>Spermatophyta</taxon>
        <taxon>Magnoliopsida</taxon>
        <taxon>eudicotyledons</taxon>
        <taxon>Gunneridae</taxon>
        <taxon>Pentapetalae</taxon>
        <taxon>rosids</taxon>
        <taxon>fabids</taxon>
        <taxon>Fagales</taxon>
        <taxon>Betulaceae</taxon>
        <taxon>Carpinus</taxon>
    </lineage>
</organism>
<dbReference type="CDD" id="cd13280">
    <property type="entry name" value="PH_SIP3"/>
    <property type="match status" value="1"/>
</dbReference>
<protein>
    <submittedName>
        <fullName evidence="8">Uncharacterized protein</fullName>
    </submittedName>
</protein>
<dbReference type="Gene3D" id="1.20.1270.60">
    <property type="entry name" value="Arfaptin homology (AH) domain/BAR domain"/>
    <property type="match status" value="1"/>
</dbReference>
<feature type="domain" description="PH" evidence="6">
    <location>
        <begin position="310"/>
        <end position="411"/>
    </location>
</feature>
<dbReference type="PROSITE" id="PS51778">
    <property type="entry name" value="VAST"/>
    <property type="match status" value="1"/>
</dbReference>
<evidence type="ECO:0000256" key="2">
    <source>
        <dbReference type="ARBA" id="ARBA00022692"/>
    </source>
</evidence>
<dbReference type="GO" id="GO:0016020">
    <property type="term" value="C:membrane"/>
    <property type="evidence" value="ECO:0007669"/>
    <property type="project" value="UniProtKB-SubCell"/>
</dbReference>
<dbReference type="PROSITE" id="PS50003">
    <property type="entry name" value="PH_DOMAIN"/>
    <property type="match status" value="1"/>
</dbReference>
<evidence type="ECO:0000313" key="9">
    <source>
        <dbReference type="Proteomes" id="UP000327013"/>
    </source>
</evidence>
<sequence>MALEDESAREQAALVPVSSFRLIPVGLKEAALDSPTFRATVVHFSDQVDGIEKWLDGVVKHATRLSQEASVLDSLVNAFFTHASAPNHLSEAMLDHDYTMRAMYTYNQGAKEFMGHTTAALKAMQGSLVDPLRNFVQSEIRPYRDARRTLDQAQRNYDSILLRYQGQGKNKEPSSLREDAFQLHEARKVYLKASMDVCVLGPQLRLALDSLLIQVFSDQWFKVSDFRVGSADSAQKLSKEMNRIRSWSKDLAQNERVLRRELLLARKDIEQGTELAARPSRELDDYSVSTVPYLGSRPAAAEDLMTNSRMPSKQGWLLQRTITGKPARTSWVRRWFFVRNGIFGYLLQDANSGGVEESEKIGVLLCGIRPAFQEERRFCFEVKTKDTSMMLQAETQAELTDWIAIFEIAKRQAIEQPGTTELLATSGTDAAFAISPATAPELAVKHADTDKDENVGLLTAEPDTIGPLNSRNSIDVSTLRRGTADRDGEGRTRDHAARIIEKLDLHRKSSAISQVSKGNIQPPGGGIASLISASHGSLGIQPTRPGVRQVSEGRKDSTSLAPDTLAMPPQPTALSKTAIMVGMERRHTLSSADSSSGGLPGGLLANHWGAANYGYINRAERGEQHPRGSSPADPISQIGRSSTEPSESVSELSKMPSAVQSGSPTRMPPSALSLHRKTLSSADELPSRNDLGMDLPKFYPPALRAHDAQFRLLFPDVPRDERVVLVSRVSWSLSDTQDLPGRVYFTERGCYFYSNHLGLVLVVNIDIDAILDVSIVPYQDYDLLNLTMRGKREREEPYVIAVKSFLEPIRLLKRRINFLVDNVNAEEPSDLEDVLRHLISLERPQVEHSPATDDWEDLANDYNQDSPVRRREVQVRVDRMPYGGDSAVADINEPTRFRLPPQPVNHIPSGCTNLAAERIYDVSAKALFHIMFGDASAIFQMLYHERRASNVRQFPWQMDNAFHRSFTYDVTFQDSLNRQQTSSVIDTQVIEVTNDHLCYVVSDERSPWHLPYPDQFRLSSKIVITHYSKSRSRLAIWTAVRWANRAPPLTRNMIERHALDDLHIDAMATQDLVADQVARLGSSFTTKRAVQAFGHIGRQTDVAAITVSAETIPASLKSVGSPQRLLVRKKTLVGLLWESFRSLALSAASTVLMSAIGLGRAVAKAFSAHFVLLALLLALASVQLIATRNVTAQWWHDRTAVRYMRQLGVGPDAVMARAVFLKDIPQMAASAINDTEWSLAEDGTGGLGGAKCARAFHAILQESDPALPASANISTSSGLPHAPMAKAITDRLSRARLRLGTRRHDLLVSLRLVNRIERETIRAEYEEWLVEEGVKCTQVGRIIARVRSGRGAAPRTDGEGREAVLEKDLVERLKGEKLERVRQWYDDYCESCRKERDVILGMNM</sequence>
<dbReference type="SUPFAM" id="SSF103657">
    <property type="entry name" value="BAR/IMD domain-like"/>
    <property type="match status" value="1"/>
</dbReference>
<evidence type="ECO:0000313" key="8">
    <source>
        <dbReference type="EMBL" id="KAB8343030.1"/>
    </source>
</evidence>
<dbReference type="OrthoDB" id="10070851at2759"/>
<comment type="subcellular location">
    <subcellularLocation>
        <location evidence="1">Membrane</location>
    </subcellularLocation>
</comment>